<feature type="transmembrane region" description="Helical" evidence="1">
    <location>
        <begin position="7"/>
        <end position="27"/>
    </location>
</feature>
<dbReference type="EMBL" id="CP011070">
    <property type="protein sequence ID" value="AJW70810.1"/>
    <property type="molecule type" value="Genomic_DNA"/>
</dbReference>
<reference evidence="2 3" key="2">
    <citation type="journal article" date="2016" name="ISME J.">
        <title>Physiological and genomic characterization of two novel marine thaumarchaeal strains indicates niche differentiation.</title>
        <authorList>
            <person name="Bayer B."/>
            <person name="Vojvoda J."/>
            <person name="Offre P."/>
            <person name="Alves R.J."/>
            <person name="Elisabeth N.H."/>
            <person name="Garcia J.A."/>
            <person name="Volland J.M."/>
            <person name="Srivastava A."/>
            <person name="Schleper C."/>
            <person name="Herndl G.J."/>
        </authorList>
    </citation>
    <scope>NUCLEOTIDE SEQUENCE [LARGE SCALE GENOMIC DNA]</scope>
    <source>
        <strain evidence="2 3">NF5</strain>
    </source>
</reference>
<keyword evidence="3" id="KW-1185">Reference proteome</keyword>
<dbReference type="STRING" id="1580092.NADRNF5_1121"/>
<keyword evidence="1" id="KW-0472">Membrane</keyword>
<evidence type="ECO:0000313" key="3">
    <source>
        <dbReference type="Proteomes" id="UP000032408"/>
    </source>
</evidence>
<keyword evidence="1" id="KW-0812">Transmembrane</keyword>
<dbReference type="AlphaFoldDB" id="A0A0D5C3A9"/>
<keyword evidence="1" id="KW-1133">Transmembrane helix</keyword>
<dbReference type="KEGG" id="nin:NADRNF5_1121"/>
<protein>
    <submittedName>
        <fullName evidence="2">Uncharacterized protein</fullName>
    </submittedName>
</protein>
<evidence type="ECO:0000313" key="2">
    <source>
        <dbReference type="EMBL" id="AJW70810.1"/>
    </source>
</evidence>
<dbReference type="GeneID" id="59167007"/>
<name>A0A0D5C3A9_9ARCH</name>
<feature type="transmembrane region" description="Helical" evidence="1">
    <location>
        <begin position="33"/>
        <end position="53"/>
    </location>
</feature>
<gene>
    <name evidence="2" type="ORF">NADRNF5_1121</name>
</gene>
<proteinExistence type="predicted"/>
<organism evidence="2 3">
    <name type="scientific">Nitrosopumilus adriaticus</name>
    <dbReference type="NCBI Taxonomy" id="1580092"/>
    <lineage>
        <taxon>Archaea</taxon>
        <taxon>Nitrososphaerota</taxon>
        <taxon>Nitrososphaeria</taxon>
        <taxon>Nitrosopumilales</taxon>
        <taxon>Nitrosopumilaceae</taxon>
        <taxon>Nitrosopumilus</taxon>
    </lineage>
</organism>
<reference evidence="3" key="1">
    <citation type="submission" date="2015-03" db="EMBL/GenBank/DDBJ databases">
        <title>Characterization of two novel Thaumarchaeota isolated from the Northern Adriatic Sea.</title>
        <authorList>
            <person name="Bayer B."/>
            <person name="Vojvoda J."/>
            <person name="Offre P."/>
            <person name="Srivastava A."/>
            <person name="Elisabeth N."/>
            <person name="Garcia J.A.L."/>
            <person name="Schleper C."/>
            <person name="Herndl G.J."/>
        </authorList>
    </citation>
    <scope>NUCLEOTIDE SEQUENCE [LARGE SCALE GENOMIC DNA]</scope>
    <source>
        <strain evidence="3">NF5</strain>
    </source>
</reference>
<sequence>MSKNLIISSLVIVIAILVGILIMTNYSWFTQEWLIGLGVVVVGSSVEGILIYLKIRK</sequence>
<accession>A0A0D5C3A9</accession>
<dbReference type="RefSeq" id="WP_192828291.1">
    <property type="nucleotide sequence ID" value="NZ_CP011070.1"/>
</dbReference>
<evidence type="ECO:0000256" key="1">
    <source>
        <dbReference type="SAM" id="Phobius"/>
    </source>
</evidence>
<dbReference type="Proteomes" id="UP000032408">
    <property type="component" value="Chromosome"/>
</dbReference>
<dbReference type="HOGENOM" id="CLU_2985490_0_0_2"/>